<feature type="compositionally biased region" description="Low complexity" evidence="3">
    <location>
        <begin position="111"/>
        <end position="121"/>
    </location>
</feature>
<evidence type="ECO:0000256" key="1">
    <source>
        <dbReference type="ARBA" id="ARBA00022786"/>
    </source>
</evidence>
<gene>
    <name evidence="4" type="primary">RvY_01410-1</name>
    <name evidence="4" type="synonym">RvY_01410.1</name>
    <name evidence="4" type="ORF">RvY_01410</name>
</gene>
<dbReference type="PROSITE" id="PS50082">
    <property type="entry name" value="WD_REPEATS_2"/>
    <property type="match status" value="1"/>
</dbReference>
<evidence type="ECO:0000256" key="2">
    <source>
        <dbReference type="PROSITE-ProRule" id="PRU00221"/>
    </source>
</evidence>
<evidence type="ECO:0000313" key="5">
    <source>
        <dbReference type="Proteomes" id="UP000186922"/>
    </source>
</evidence>
<feature type="region of interest" description="Disordered" evidence="3">
    <location>
        <begin position="545"/>
        <end position="659"/>
    </location>
</feature>
<feature type="repeat" description="WD" evidence="2">
    <location>
        <begin position="417"/>
        <end position="439"/>
    </location>
</feature>
<accession>A0A1D1UG78</accession>
<dbReference type="Gene3D" id="2.130.10.10">
    <property type="entry name" value="YVTN repeat-like/Quinoprotein amine dehydrogenase"/>
    <property type="match status" value="1"/>
</dbReference>
<dbReference type="PANTHER" id="PTHR19872">
    <property type="entry name" value="UBIQUITIN LIGASE SPECIFICITY FACTOR/HREP PROTEIN"/>
    <property type="match status" value="1"/>
</dbReference>
<dbReference type="InterPro" id="IPR036322">
    <property type="entry name" value="WD40_repeat_dom_sf"/>
</dbReference>
<dbReference type="AlphaFoldDB" id="A0A1D1UG78"/>
<sequence length="703" mass="77742">MKPLVNPLSPATDDVTRDLVGRAGIGDGVVLQGKTPFGKLKELIAELTDLIEWFRTTDVSCQKIFLLKYLSTLDYPLILYICVELEKLAPALPEPVMSVKQSKIPKGKSNKTPPVKTPEPVKQLEPEVKSLIPSSPDPNFSKETFLDLSGVGVVTLHEKNIFCSQPHPIKLFKCRRNVPQLAASMDVVAIKSPESPAVEIHALHPRASKASPFQPLATVRTPGDIPVIRMTMSSDGVFLFIQTGPTLIQSFHYKDNRWDTGKHLTTHHVEESFTYVSTNHQSLTVGTSQTRVAQWNPKNDVVEFSIKPSGHAWKDDHPVTKVCVHKQVFCCFTVGRLGILVASLHPSTKSVVRKIFNFNSRGTIPKVSELTCNAYFCVGAAGRNAYVWEVWNGHSLPKRTMAHQHRICGMTEYMCRVVTGCTDGSINVWHLLTGEMLTSFRPLPDIGHPLLSSIFVSMDTVIMSFVTALYVVHFGDGQPIPKISLQKTRQDTSGTNAAIDNGMPLRVTSSVDSLEMVNHVEPAPETPSNQWHRRLMSLLNKEAAKEKKENKTGTSCAVTPKRTPGTALEKPKQKLGTAATMKRSPNGRLKRSDELKKQAMLSRKQPPLPVESHKMPLMRPVNQSEAKELGKPGAAQSLREDKRKLEVDNGPAASASEGRKYVEKQVELLIFQSANLTPRQKLIHEAAAEPIQKSQVAKPGKPK</sequence>
<keyword evidence="5" id="KW-1185">Reference proteome</keyword>
<dbReference type="InterPro" id="IPR015943">
    <property type="entry name" value="WD40/YVTN_repeat-like_dom_sf"/>
</dbReference>
<organism evidence="4 5">
    <name type="scientific">Ramazzottius varieornatus</name>
    <name type="common">Water bear</name>
    <name type="synonym">Tardigrade</name>
    <dbReference type="NCBI Taxonomy" id="947166"/>
    <lineage>
        <taxon>Eukaryota</taxon>
        <taxon>Metazoa</taxon>
        <taxon>Ecdysozoa</taxon>
        <taxon>Tardigrada</taxon>
        <taxon>Eutardigrada</taxon>
        <taxon>Parachela</taxon>
        <taxon>Hypsibioidea</taxon>
        <taxon>Ramazzottiidae</taxon>
        <taxon>Ramazzottius</taxon>
    </lineage>
</organism>
<protein>
    <submittedName>
        <fullName evidence="4">Uncharacterized protein</fullName>
    </submittedName>
</protein>
<dbReference type="SUPFAM" id="SSF50978">
    <property type="entry name" value="WD40 repeat-like"/>
    <property type="match status" value="1"/>
</dbReference>
<keyword evidence="2" id="KW-0853">WD repeat</keyword>
<feature type="region of interest" description="Disordered" evidence="3">
    <location>
        <begin position="101"/>
        <end position="124"/>
    </location>
</feature>
<evidence type="ECO:0000256" key="3">
    <source>
        <dbReference type="SAM" id="MobiDB-lite"/>
    </source>
</evidence>
<dbReference type="InterPro" id="IPR001680">
    <property type="entry name" value="WD40_rpt"/>
</dbReference>
<keyword evidence="1" id="KW-0833">Ubl conjugation pathway</keyword>
<feature type="compositionally biased region" description="Basic and acidic residues" evidence="3">
    <location>
        <begin position="638"/>
        <end position="647"/>
    </location>
</feature>
<comment type="caution">
    <text evidence="4">The sequence shown here is derived from an EMBL/GenBank/DDBJ whole genome shotgun (WGS) entry which is preliminary data.</text>
</comment>
<dbReference type="InterPro" id="IPR051075">
    <property type="entry name" value="SCF_subunit_WD-repeat"/>
</dbReference>
<dbReference type="EMBL" id="BDGG01000001">
    <property type="protein sequence ID" value="GAU88774.1"/>
    <property type="molecule type" value="Genomic_DNA"/>
</dbReference>
<proteinExistence type="predicted"/>
<name>A0A1D1UG78_RAMVA</name>
<reference evidence="4 5" key="1">
    <citation type="journal article" date="2016" name="Nat. Commun.">
        <title>Extremotolerant tardigrade genome and improved radiotolerance of human cultured cells by tardigrade-unique protein.</title>
        <authorList>
            <person name="Hashimoto T."/>
            <person name="Horikawa D.D."/>
            <person name="Saito Y."/>
            <person name="Kuwahara H."/>
            <person name="Kozuka-Hata H."/>
            <person name="Shin-I T."/>
            <person name="Minakuchi Y."/>
            <person name="Ohishi K."/>
            <person name="Motoyama A."/>
            <person name="Aizu T."/>
            <person name="Enomoto A."/>
            <person name="Kondo K."/>
            <person name="Tanaka S."/>
            <person name="Hara Y."/>
            <person name="Koshikawa S."/>
            <person name="Sagara H."/>
            <person name="Miura T."/>
            <person name="Yokobori S."/>
            <person name="Miyagawa K."/>
            <person name="Suzuki Y."/>
            <person name="Kubo T."/>
            <person name="Oyama M."/>
            <person name="Kohara Y."/>
            <person name="Fujiyama A."/>
            <person name="Arakawa K."/>
            <person name="Katayama T."/>
            <person name="Toyoda A."/>
            <person name="Kunieda T."/>
        </authorList>
    </citation>
    <scope>NUCLEOTIDE SEQUENCE [LARGE SCALE GENOMIC DNA]</scope>
    <source>
        <strain evidence="4 5">YOKOZUNA-1</strain>
    </source>
</reference>
<dbReference type="Proteomes" id="UP000186922">
    <property type="component" value="Unassembled WGS sequence"/>
</dbReference>
<dbReference type="PANTHER" id="PTHR19872:SF9">
    <property type="entry name" value="UBIQUITIN-BINDING SDF UBIQUITIN LIGASE COMPLEX SUBUNIT"/>
    <property type="match status" value="1"/>
</dbReference>
<evidence type="ECO:0000313" key="4">
    <source>
        <dbReference type="EMBL" id="GAU88774.1"/>
    </source>
</evidence>
<dbReference type="OrthoDB" id="674604at2759"/>